<dbReference type="RefSeq" id="WP_114510273.1">
    <property type="nucleotide sequence ID" value="NZ_QPMK01000004.1"/>
</dbReference>
<name>A0A369TRI6_9RHOB</name>
<comment type="caution">
    <text evidence="2">The sequence shown here is derived from an EMBL/GenBank/DDBJ whole genome shotgun (WGS) entry which is preliminary data.</text>
</comment>
<evidence type="ECO:0000313" key="3">
    <source>
        <dbReference type="Proteomes" id="UP000253977"/>
    </source>
</evidence>
<proteinExistence type="predicted"/>
<reference evidence="2 3" key="1">
    <citation type="submission" date="2018-07" db="EMBL/GenBank/DDBJ databases">
        <title>Thalassococcus profundi sp. nov., a marine bacterium isolated from deep seawater of Okinawa Trough.</title>
        <authorList>
            <person name="Yu M."/>
        </authorList>
    </citation>
    <scope>NUCLEOTIDE SEQUENCE [LARGE SCALE GENOMIC DNA]</scope>
    <source>
        <strain evidence="2 3">WRAS1</strain>
    </source>
</reference>
<evidence type="ECO:0000256" key="1">
    <source>
        <dbReference type="SAM" id="SignalP"/>
    </source>
</evidence>
<gene>
    <name evidence="2" type="ORF">DU478_07170</name>
</gene>
<protein>
    <submittedName>
        <fullName evidence="2">Uncharacterized protein</fullName>
    </submittedName>
</protein>
<feature type="signal peptide" evidence="1">
    <location>
        <begin position="1"/>
        <end position="17"/>
    </location>
</feature>
<keyword evidence="3" id="KW-1185">Reference proteome</keyword>
<feature type="chain" id="PRO_5016579395" evidence="1">
    <location>
        <begin position="18"/>
        <end position="123"/>
    </location>
</feature>
<accession>A0A369TRI6</accession>
<sequence>MIRALTLASLAAAPAAAKVDCRMTAFCQAPSGACIPSDLGFSVRAPKDDIPGTLVWDGEALALAHYESSDQGTVLAAPAPERGAHLTVTYQAGGRALAYLAEDLRGTGTFEASGQYLGTCEGD</sequence>
<dbReference type="AlphaFoldDB" id="A0A369TRI6"/>
<dbReference type="Proteomes" id="UP000253977">
    <property type="component" value="Unassembled WGS sequence"/>
</dbReference>
<dbReference type="EMBL" id="QPMK01000004">
    <property type="protein sequence ID" value="RDD66727.1"/>
    <property type="molecule type" value="Genomic_DNA"/>
</dbReference>
<keyword evidence="1" id="KW-0732">Signal</keyword>
<organism evidence="2 3">
    <name type="scientific">Thalassococcus profundi</name>
    <dbReference type="NCBI Taxonomy" id="2282382"/>
    <lineage>
        <taxon>Bacteria</taxon>
        <taxon>Pseudomonadati</taxon>
        <taxon>Pseudomonadota</taxon>
        <taxon>Alphaproteobacteria</taxon>
        <taxon>Rhodobacterales</taxon>
        <taxon>Roseobacteraceae</taxon>
        <taxon>Thalassococcus</taxon>
    </lineage>
</organism>
<evidence type="ECO:0000313" key="2">
    <source>
        <dbReference type="EMBL" id="RDD66727.1"/>
    </source>
</evidence>